<comment type="caution">
    <text evidence="9">The sequence shown here is derived from an EMBL/GenBank/DDBJ whole genome shotgun (WGS) entry which is preliminary data.</text>
</comment>
<keyword evidence="10" id="KW-1185">Reference proteome</keyword>
<evidence type="ECO:0000256" key="1">
    <source>
        <dbReference type="ARBA" id="ARBA00004162"/>
    </source>
</evidence>
<evidence type="ECO:0000256" key="3">
    <source>
        <dbReference type="ARBA" id="ARBA00022475"/>
    </source>
</evidence>
<protein>
    <submittedName>
        <fullName evidence="9">Biopolymer transporter ExbD</fullName>
    </submittedName>
</protein>
<proteinExistence type="inferred from homology"/>
<comment type="similarity">
    <text evidence="2 7">Belongs to the ExbD/TolR family.</text>
</comment>
<dbReference type="Proteomes" id="UP001275932">
    <property type="component" value="Unassembled WGS sequence"/>
</dbReference>
<keyword evidence="4 7" id="KW-0812">Transmembrane</keyword>
<evidence type="ECO:0000256" key="2">
    <source>
        <dbReference type="ARBA" id="ARBA00005811"/>
    </source>
</evidence>
<keyword evidence="6 8" id="KW-0472">Membrane</keyword>
<dbReference type="EMBL" id="JALBUT010000009">
    <property type="protein sequence ID" value="MDX8416103.1"/>
    <property type="molecule type" value="Genomic_DNA"/>
</dbReference>
<organism evidence="9 10">
    <name type="scientific">Intestinicryptomonas porci</name>
    <dbReference type="NCBI Taxonomy" id="2926320"/>
    <lineage>
        <taxon>Bacteria</taxon>
        <taxon>Pseudomonadati</taxon>
        <taxon>Verrucomicrobiota</taxon>
        <taxon>Opitutia</taxon>
        <taxon>Opitutales</taxon>
        <taxon>Intestinicryptomonaceae</taxon>
        <taxon>Intestinicryptomonas</taxon>
    </lineage>
</organism>
<evidence type="ECO:0000256" key="4">
    <source>
        <dbReference type="ARBA" id="ARBA00022692"/>
    </source>
</evidence>
<dbReference type="InterPro" id="IPR003400">
    <property type="entry name" value="ExbD"/>
</dbReference>
<reference evidence="9 10" key="1">
    <citation type="submission" date="2022-03" db="EMBL/GenBank/DDBJ databases">
        <title>Novel taxa within the pig intestine.</title>
        <authorList>
            <person name="Wylensek D."/>
            <person name="Bishof K."/>
            <person name="Afrizal A."/>
            <person name="Clavel T."/>
        </authorList>
    </citation>
    <scope>NUCLEOTIDE SEQUENCE [LARGE SCALE GENOMIC DNA]</scope>
    <source>
        <strain evidence="9 10">CLA-KB-P66</strain>
    </source>
</reference>
<feature type="transmembrane region" description="Helical" evidence="8">
    <location>
        <begin position="17"/>
        <end position="37"/>
    </location>
</feature>
<dbReference type="RefSeq" id="WP_370397556.1">
    <property type="nucleotide sequence ID" value="NZ_JALBUT010000009.1"/>
</dbReference>
<keyword evidence="7" id="KW-0813">Transport</keyword>
<sequence length="146" mass="15790">MATEPIDILSKVHKDGFTLSVFAIFDVLLIALMFFTLSSKYILASGISVDLNSEINLPEVPKNSMVGAFAEDSISVLNIRGSGMIFFGGKVFNEEAFAREIKNYKPRGEILLIKTDAGVSGQTLLNISVLAKEAGFKSIQIAAKSK</sequence>
<evidence type="ECO:0000256" key="5">
    <source>
        <dbReference type="ARBA" id="ARBA00022989"/>
    </source>
</evidence>
<name>A0ABU4WHR3_9BACT</name>
<evidence type="ECO:0000313" key="10">
    <source>
        <dbReference type="Proteomes" id="UP001275932"/>
    </source>
</evidence>
<evidence type="ECO:0000256" key="8">
    <source>
        <dbReference type="SAM" id="Phobius"/>
    </source>
</evidence>
<comment type="subcellular location">
    <subcellularLocation>
        <location evidence="1">Cell membrane</location>
        <topology evidence="1">Single-pass membrane protein</topology>
    </subcellularLocation>
    <subcellularLocation>
        <location evidence="7">Cell membrane</location>
        <topology evidence="7">Single-pass type II membrane protein</topology>
    </subcellularLocation>
</comment>
<dbReference type="Pfam" id="PF02472">
    <property type="entry name" value="ExbD"/>
    <property type="match status" value="1"/>
</dbReference>
<evidence type="ECO:0000256" key="6">
    <source>
        <dbReference type="ARBA" id="ARBA00023136"/>
    </source>
</evidence>
<gene>
    <name evidence="9" type="ORF">MOX91_07945</name>
</gene>
<keyword evidence="3" id="KW-1003">Cell membrane</keyword>
<evidence type="ECO:0000256" key="7">
    <source>
        <dbReference type="RuleBase" id="RU003879"/>
    </source>
</evidence>
<accession>A0ABU4WHR3</accession>
<keyword evidence="5 8" id="KW-1133">Transmembrane helix</keyword>
<evidence type="ECO:0000313" key="9">
    <source>
        <dbReference type="EMBL" id="MDX8416103.1"/>
    </source>
</evidence>
<keyword evidence="7" id="KW-0653">Protein transport</keyword>